<dbReference type="GO" id="GO:0043709">
    <property type="term" value="P:cell adhesion involved in single-species biofilm formation"/>
    <property type="evidence" value="ECO:0007669"/>
    <property type="project" value="TreeGrafter"/>
</dbReference>
<dbReference type="InterPro" id="IPR000160">
    <property type="entry name" value="GGDEF_dom"/>
</dbReference>
<name>A0A9D1R914_9FIRM</name>
<reference evidence="2" key="1">
    <citation type="journal article" date="2021" name="PeerJ">
        <title>Extensive microbial diversity within the chicken gut microbiome revealed by metagenomics and culture.</title>
        <authorList>
            <person name="Gilroy R."/>
            <person name="Ravi A."/>
            <person name="Getino M."/>
            <person name="Pursley I."/>
            <person name="Horton D.L."/>
            <person name="Alikhan N.F."/>
            <person name="Baker D."/>
            <person name="Gharbi K."/>
            <person name="Hall N."/>
            <person name="Watson M."/>
            <person name="Adriaenssens E.M."/>
            <person name="Foster-Nyarko E."/>
            <person name="Jarju S."/>
            <person name="Secka A."/>
            <person name="Antonio M."/>
            <person name="Oren A."/>
            <person name="Chaudhuri R.R."/>
            <person name="La Ragione R."/>
            <person name="Hildebrand F."/>
            <person name="Pallen M.J."/>
        </authorList>
    </citation>
    <scope>NUCLEOTIDE SEQUENCE</scope>
    <source>
        <strain evidence="2">ChiSxjej1B13-11762</strain>
    </source>
</reference>
<evidence type="ECO:0000313" key="2">
    <source>
        <dbReference type="EMBL" id="HIW83509.1"/>
    </source>
</evidence>
<dbReference type="PROSITE" id="PS50887">
    <property type="entry name" value="GGDEF"/>
    <property type="match status" value="1"/>
</dbReference>
<dbReference type="Pfam" id="PF00990">
    <property type="entry name" value="GGDEF"/>
    <property type="match status" value="1"/>
</dbReference>
<evidence type="ECO:0000313" key="3">
    <source>
        <dbReference type="Proteomes" id="UP000824263"/>
    </source>
</evidence>
<dbReference type="GO" id="GO:1902201">
    <property type="term" value="P:negative regulation of bacterial-type flagellum-dependent cell motility"/>
    <property type="evidence" value="ECO:0007669"/>
    <property type="project" value="TreeGrafter"/>
</dbReference>
<dbReference type="InterPro" id="IPR043128">
    <property type="entry name" value="Rev_trsase/Diguanyl_cyclase"/>
</dbReference>
<dbReference type="PANTHER" id="PTHR45138:SF9">
    <property type="entry name" value="DIGUANYLATE CYCLASE DGCM-RELATED"/>
    <property type="match status" value="1"/>
</dbReference>
<feature type="domain" description="GGDEF" evidence="1">
    <location>
        <begin position="526"/>
        <end position="645"/>
    </location>
</feature>
<dbReference type="InterPro" id="IPR050469">
    <property type="entry name" value="Diguanylate_Cyclase"/>
</dbReference>
<gene>
    <name evidence="2" type="ORF">H9873_04215</name>
</gene>
<dbReference type="NCBIfam" id="TIGR00254">
    <property type="entry name" value="GGDEF"/>
    <property type="match status" value="1"/>
</dbReference>
<dbReference type="SUPFAM" id="SSF55781">
    <property type="entry name" value="GAF domain-like"/>
    <property type="match status" value="1"/>
</dbReference>
<dbReference type="InterPro" id="IPR029787">
    <property type="entry name" value="Nucleotide_cyclase"/>
</dbReference>
<dbReference type="GO" id="GO:0052621">
    <property type="term" value="F:diguanylate cyclase activity"/>
    <property type="evidence" value="ECO:0007669"/>
    <property type="project" value="TreeGrafter"/>
</dbReference>
<reference evidence="2" key="2">
    <citation type="submission" date="2021-04" db="EMBL/GenBank/DDBJ databases">
        <authorList>
            <person name="Gilroy R."/>
        </authorList>
    </citation>
    <scope>NUCLEOTIDE SEQUENCE</scope>
    <source>
        <strain evidence="2">ChiSxjej1B13-11762</strain>
    </source>
</reference>
<dbReference type="AlphaFoldDB" id="A0A9D1R914"/>
<proteinExistence type="predicted"/>
<dbReference type="Gene3D" id="3.30.450.20">
    <property type="entry name" value="PAS domain"/>
    <property type="match status" value="1"/>
</dbReference>
<dbReference type="Gene3D" id="3.30.70.270">
    <property type="match status" value="1"/>
</dbReference>
<dbReference type="EMBL" id="DXGF01000076">
    <property type="protein sequence ID" value="HIW83509.1"/>
    <property type="molecule type" value="Genomic_DNA"/>
</dbReference>
<organism evidence="2 3">
    <name type="scientific">Candidatus Dorea gallistercoris</name>
    <dbReference type="NCBI Taxonomy" id="2838542"/>
    <lineage>
        <taxon>Bacteria</taxon>
        <taxon>Bacillati</taxon>
        <taxon>Bacillota</taxon>
        <taxon>Clostridia</taxon>
        <taxon>Lachnospirales</taxon>
        <taxon>Lachnospiraceae</taxon>
        <taxon>Dorea</taxon>
    </lineage>
</organism>
<dbReference type="SUPFAM" id="SSF55073">
    <property type="entry name" value="Nucleotide cyclase"/>
    <property type="match status" value="1"/>
</dbReference>
<sequence>MLWWKKRRRRKQKEKADDIRWGRSMIVTSAMILLILTASFSAINHINRMEEGRSFERLYQEAERLADMIQRHAAEDEEELEMIAALIAKTEKLDSKELWELLDSYKAVGMMSRIELLLPDDTVLREGGERTDAEGILSFEETSAKGAHITDREKDLTDADAYVVRHYVPVVREGETIAMLYGVIELGTLPEDVDMNPYEGKAAVYMIDGRTGDMLVDTWHSEAGGNIWALGKREMAPGYDHQQLKQGLIQGDSRYVVFVSRTAGEYLYFYYRPIQINEWRVAVSVPESVVFENADAIEQVLNIFLLIEMACFVLYLLWMAHYVRRVTGEKQRRLETLNDIYDVGNLLFDAHEREEHIGQALEKIGSILPAEQAAFWILGEQGNSICFFWRNGKRTEKYIENGKEGGIRRLLEYFREGNGEFEAWEGETIREWIPISGWTEVGSIAAVPVEDMEGKICGILAGGNLGQREGQTSLLKNLKFSFGMLCHNLQSYERIREQRDRDALTGLYNRTRYERELPVIFSKYKNALACIYIDVDGLHEMNNREGHGKGDLMLKDVAEGIKKAYPTEYFYRIGGDEFVGFVSGMDEEKLQSISEGLMAELETKDYHISVGIQWETEVSDMETLIKSAEEKMYAEKRNYYEQEANDRRRGVR</sequence>
<protein>
    <submittedName>
        <fullName evidence="2">Sensor domain-containing diguanylate cyclase</fullName>
    </submittedName>
</protein>
<dbReference type="Proteomes" id="UP000824263">
    <property type="component" value="Unassembled WGS sequence"/>
</dbReference>
<accession>A0A9D1R914</accession>
<dbReference type="CDD" id="cd01949">
    <property type="entry name" value="GGDEF"/>
    <property type="match status" value="1"/>
</dbReference>
<dbReference type="GO" id="GO:0005886">
    <property type="term" value="C:plasma membrane"/>
    <property type="evidence" value="ECO:0007669"/>
    <property type="project" value="TreeGrafter"/>
</dbReference>
<dbReference type="PANTHER" id="PTHR45138">
    <property type="entry name" value="REGULATORY COMPONENTS OF SENSORY TRANSDUCTION SYSTEM"/>
    <property type="match status" value="1"/>
</dbReference>
<evidence type="ECO:0000259" key="1">
    <source>
        <dbReference type="PROSITE" id="PS50887"/>
    </source>
</evidence>
<dbReference type="SMART" id="SM00267">
    <property type="entry name" value="GGDEF"/>
    <property type="match status" value="1"/>
</dbReference>
<comment type="caution">
    <text evidence="2">The sequence shown here is derived from an EMBL/GenBank/DDBJ whole genome shotgun (WGS) entry which is preliminary data.</text>
</comment>